<dbReference type="EMBL" id="WESC01000007">
    <property type="protein sequence ID" value="KAB7740173.1"/>
    <property type="molecule type" value="Genomic_DNA"/>
</dbReference>
<evidence type="ECO:0000313" key="1">
    <source>
        <dbReference type="EMBL" id="KAB7740173.1"/>
    </source>
</evidence>
<organism evidence="1 2">
    <name type="scientific">Parvibaculum sedimenti</name>
    <dbReference type="NCBI Taxonomy" id="2608632"/>
    <lineage>
        <taxon>Bacteria</taxon>
        <taxon>Pseudomonadati</taxon>
        <taxon>Pseudomonadota</taxon>
        <taxon>Alphaproteobacteria</taxon>
        <taxon>Hyphomicrobiales</taxon>
        <taxon>Parvibaculaceae</taxon>
        <taxon>Parvibaculum</taxon>
    </lineage>
</organism>
<dbReference type="RefSeq" id="WP_152216059.1">
    <property type="nucleotide sequence ID" value="NZ_WESC01000007.1"/>
</dbReference>
<dbReference type="Proteomes" id="UP000468901">
    <property type="component" value="Unassembled WGS sequence"/>
</dbReference>
<reference evidence="1 2" key="1">
    <citation type="submission" date="2019-09" db="EMBL/GenBank/DDBJ databases">
        <title>Parvibaculum sedimenti sp. nov., isolated from sediment.</title>
        <authorList>
            <person name="Wang Y."/>
        </authorList>
    </citation>
    <scope>NUCLEOTIDE SEQUENCE [LARGE SCALE GENOMIC DNA]</scope>
    <source>
        <strain evidence="1 2">HXT-9</strain>
    </source>
</reference>
<evidence type="ECO:0000313" key="2">
    <source>
        <dbReference type="Proteomes" id="UP000468901"/>
    </source>
</evidence>
<protein>
    <submittedName>
        <fullName evidence="1">Uncharacterized protein</fullName>
    </submittedName>
</protein>
<dbReference type="AlphaFoldDB" id="A0A6N6VJV2"/>
<keyword evidence="2" id="KW-1185">Reference proteome</keyword>
<accession>A0A6N6VJV2</accession>
<sequence length="352" mass="39312">MNNAFKQVELTVHKLKYRHVLASELRRAWYFFKLLARQNVGTDKNFFTSDAAVKLSRGVLPQGVKITCSGRADGIGMQALTRMSTISFAKAFGATYVHSPFTDIDHSDGDPEEWVSSWERFFNFGKGEEVVTDRHSVIDYADYLTGKEKLTENSVLRFQQCWYFTRRYPNSFLDVRDLFRKKMGLSEQPGDTLSVAVHVRRGDVGQESNSLRFTPNSKILQTIKCLKEAAALANTRLSIAVFSQGSKDDFQEFVELGCSLHLDTDALDTLRGLIESDILVMSKSSFSYVAALYNNGVVIYEPTFNPALDGWLIKSPDGSVDPKLVADRIKKHIAQSPAPALAKSAAMTPVIA</sequence>
<name>A0A6N6VJV2_9HYPH</name>
<gene>
    <name evidence="1" type="ORF">F2P47_09195</name>
</gene>
<comment type="caution">
    <text evidence="1">The sequence shown here is derived from an EMBL/GenBank/DDBJ whole genome shotgun (WGS) entry which is preliminary data.</text>
</comment>
<proteinExistence type="predicted"/>